<dbReference type="AlphaFoldDB" id="A0A377B733"/>
<organism evidence="2 3">
    <name type="scientific">Escherichia coli</name>
    <dbReference type="NCBI Taxonomy" id="562"/>
    <lineage>
        <taxon>Bacteria</taxon>
        <taxon>Pseudomonadati</taxon>
        <taxon>Pseudomonadota</taxon>
        <taxon>Gammaproteobacteria</taxon>
        <taxon>Enterobacterales</taxon>
        <taxon>Enterobacteriaceae</taxon>
        <taxon>Escherichia</taxon>
    </lineage>
</organism>
<evidence type="ECO:0000256" key="1">
    <source>
        <dbReference type="SAM" id="MobiDB-lite"/>
    </source>
</evidence>
<accession>A0A377B733</accession>
<feature type="compositionally biased region" description="Basic residues" evidence="1">
    <location>
        <begin position="96"/>
        <end position="109"/>
    </location>
</feature>
<sequence>MAALSFLLDGASCFPTGGVKIAPATPGTTLAGETDAVLVVLVIAVADPSVLIPIVVFKPVWDDVFDLINNAFQSGEGIHYAVNQTAQKIAAELAKTRRHSTPKPIHHTGKGAIEQLQRRPVEN</sequence>
<evidence type="ECO:0000313" key="2">
    <source>
        <dbReference type="EMBL" id="STL49405.1"/>
    </source>
</evidence>
<dbReference type="EMBL" id="UGED01000008">
    <property type="protein sequence ID" value="STL49405.1"/>
    <property type="molecule type" value="Genomic_DNA"/>
</dbReference>
<reference evidence="2 3" key="1">
    <citation type="submission" date="2018-06" db="EMBL/GenBank/DDBJ databases">
        <authorList>
            <consortium name="Pathogen Informatics"/>
            <person name="Doyle S."/>
        </authorList>
    </citation>
    <scope>NUCLEOTIDE SEQUENCE [LARGE SCALE GENOMIC DNA]</scope>
    <source>
        <strain evidence="2 3">NCTC9962</strain>
    </source>
</reference>
<dbReference type="Proteomes" id="UP000254052">
    <property type="component" value="Unassembled WGS sequence"/>
</dbReference>
<proteinExistence type="predicted"/>
<protein>
    <submittedName>
        <fullName evidence="2">Uncharacterized protein</fullName>
    </submittedName>
</protein>
<feature type="region of interest" description="Disordered" evidence="1">
    <location>
        <begin position="95"/>
        <end position="123"/>
    </location>
</feature>
<evidence type="ECO:0000313" key="3">
    <source>
        <dbReference type="Proteomes" id="UP000254052"/>
    </source>
</evidence>
<name>A0A377B733_ECOLX</name>
<gene>
    <name evidence="2" type="ORF">NCTC9962_03667</name>
</gene>